<evidence type="ECO:0000313" key="2">
    <source>
        <dbReference type="EMBL" id="MFC5993982.1"/>
    </source>
</evidence>
<comment type="caution">
    <text evidence="2">The sequence shown here is derived from an EMBL/GenBank/DDBJ whole genome shotgun (WGS) entry which is preliminary data.</text>
</comment>
<dbReference type="SUPFAM" id="SSF53335">
    <property type="entry name" value="S-adenosyl-L-methionine-dependent methyltransferases"/>
    <property type="match status" value="1"/>
</dbReference>
<dbReference type="PANTHER" id="PTHR43591:SF24">
    <property type="entry name" value="2-METHOXY-6-POLYPRENYL-1,4-BENZOQUINOL METHYLASE, MITOCHONDRIAL"/>
    <property type="match status" value="1"/>
</dbReference>
<dbReference type="Gene3D" id="3.40.50.150">
    <property type="entry name" value="Vaccinia Virus protein VP39"/>
    <property type="match status" value="1"/>
</dbReference>
<sequence>MPGPDPRRPLGPASLPRAFDAHARSYDRMVASNRRYHDHLRLSARRMGLARSSGLRLLDVGCGTGASTAALLDAVPGAQVVAVDASAEMLAQARRKNWPPGVRFVHARLENLDRAGITGPFDAILAAYLVRNLPDPDAGLRVLHDLLRPGAPIAVHEYSARDSLRSRMVWDAVCWGVIIPMGRLRSGSTELYRYLWRSVREFDGVGAFTDRMARAGFTDIRTQTMTGWQTHIVHTFLGRRPVEDDPALDADAGRPADLADVETPPAGSPSVG</sequence>
<dbReference type="RefSeq" id="WP_379584018.1">
    <property type="nucleotide sequence ID" value="NZ_JBHSQW010000014.1"/>
</dbReference>
<dbReference type="InterPro" id="IPR029063">
    <property type="entry name" value="SAM-dependent_MTases_sf"/>
</dbReference>
<dbReference type="Proteomes" id="UP001596302">
    <property type="component" value="Unassembled WGS sequence"/>
</dbReference>
<evidence type="ECO:0000313" key="3">
    <source>
        <dbReference type="Proteomes" id="UP001596302"/>
    </source>
</evidence>
<reference evidence="3" key="1">
    <citation type="journal article" date="2019" name="Int. J. Syst. Evol. Microbiol.">
        <title>The Global Catalogue of Microorganisms (GCM) 10K type strain sequencing project: providing services to taxonomists for standard genome sequencing and annotation.</title>
        <authorList>
            <consortium name="The Broad Institute Genomics Platform"/>
            <consortium name="The Broad Institute Genome Sequencing Center for Infectious Disease"/>
            <person name="Wu L."/>
            <person name="Ma J."/>
        </authorList>
    </citation>
    <scope>NUCLEOTIDE SEQUENCE [LARGE SCALE GENOMIC DNA]</scope>
    <source>
        <strain evidence="3">CCM 8391</strain>
    </source>
</reference>
<gene>
    <name evidence="2" type="ORF">ACFQE5_07135</name>
</gene>
<accession>A0ABW1J0J1</accession>
<dbReference type="EMBL" id="JBHSQW010000014">
    <property type="protein sequence ID" value="MFC5993982.1"/>
    <property type="molecule type" value="Genomic_DNA"/>
</dbReference>
<organism evidence="2 3">
    <name type="scientific">Pseudonocardia hispaniensis</name>
    <dbReference type="NCBI Taxonomy" id="904933"/>
    <lineage>
        <taxon>Bacteria</taxon>
        <taxon>Bacillati</taxon>
        <taxon>Actinomycetota</taxon>
        <taxon>Actinomycetes</taxon>
        <taxon>Pseudonocardiales</taxon>
        <taxon>Pseudonocardiaceae</taxon>
        <taxon>Pseudonocardia</taxon>
    </lineage>
</organism>
<dbReference type="CDD" id="cd02440">
    <property type="entry name" value="AdoMet_MTases"/>
    <property type="match status" value="1"/>
</dbReference>
<protein>
    <submittedName>
        <fullName evidence="2">Class I SAM-dependent methyltransferase</fullName>
        <ecNumber evidence="2">2.1.1.-</ecNumber>
    </submittedName>
</protein>
<dbReference type="GO" id="GO:0008168">
    <property type="term" value="F:methyltransferase activity"/>
    <property type="evidence" value="ECO:0007669"/>
    <property type="project" value="UniProtKB-KW"/>
</dbReference>
<evidence type="ECO:0000256" key="1">
    <source>
        <dbReference type="SAM" id="MobiDB-lite"/>
    </source>
</evidence>
<keyword evidence="3" id="KW-1185">Reference proteome</keyword>
<keyword evidence="2" id="KW-0808">Transferase</keyword>
<dbReference type="Pfam" id="PF01209">
    <property type="entry name" value="Ubie_methyltran"/>
    <property type="match status" value="1"/>
</dbReference>
<name>A0ABW1J0J1_9PSEU</name>
<dbReference type="GO" id="GO:0032259">
    <property type="term" value="P:methylation"/>
    <property type="evidence" value="ECO:0007669"/>
    <property type="project" value="UniProtKB-KW"/>
</dbReference>
<dbReference type="EC" id="2.1.1.-" evidence="2"/>
<proteinExistence type="predicted"/>
<keyword evidence="2" id="KW-0489">Methyltransferase</keyword>
<feature type="region of interest" description="Disordered" evidence="1">
    <location>
        <begin position="244"/>
        <end position="272"/>
    </location>
</feature>
<dbReference type="PANTHER" id="PTHR43591">
    <property type="entry name" value="METHYLTRANSFERASE"/>
    <property type="match status" value="1"/>
</dbReference>